<accession>A0AAV0GQU2</accession>
<evidence type="ECO:0000313" key="2">
    <source>
        <dbReference type="Proteomes" id="UP001154282"/>
    </source>
</evidence>
<gene>
    <name evidence="1" type="ORF">LITE_LOCUS561</name>
</gene>
<organism evidence="1 2">
    <name type="scientific">Linum tenue</name>
    <dbReference type="NCBI Taxonomy" id="586396"/>
    <lineage>
        <taxon>Eukaryota</taxon>
        <taxon>Viridiplantae</taxon>
        <taxon>Streptophyta</taxon>
        <taxon>Embryophyta</taxon>
        <taxon>Tracheophyta</taxon>
        <taxon>Spermatophyta</taxon>
        <taxon>Magnoliopsida</taxon>
        <taxon>eudicotyledons</taxon>
        <taxon>Gunneridae</taxon>
        <taxon>Pentapetalae</taxon>
        <taxon>rosids</taxon>
        <taxon>fabids</taxon>
        <taxon>Malpighiales</taxon>
        <taxon>Linaceae</taxon>
        <taxon>Linum</taxon>
    </lineage>
</organism>
<dbReference type="AlphaFoldDB" id="A0AAV0GQU2"/>
<reference evidence="1" key="1">
    <citation type="submission" date="2022-08" db="EMBL/GenBank/DDBJ databases">
        <authorList>
            <person name="Gutierrez-Valencia J."/>
        </authorList>
    </citation>
    <scope>NUCLEOTIDE SEQUENCE</scope>
</reference>
<proteinExistence type="predicted"/>
<name>A0AAV0GQU2_9ROSI</name>
<dbReference type="EMBL" id="CAMGYJ010000002">
    <property type="protein sequence ID" value="CAI0375362.1"/>
    <property type="molecule type" value="Genomic_DNA"/>
</dbReference>
<keyword evidence="2" id="KW-1185">Reference proteome</keyword>
<comment type="caution">
    <text evidence="1">The sequence shown here is derived from an EMBL/GenBank/DDBJ whole genome shotgun (WGS) entry which is preliminary data.</text>
</comment>
<sequence length="74" mass="8481">MGHQPMISRNIKLIIFGTKSFRNISFRYWLFNLRLMVMTSPFSCIQTIISCFLEGPIPSTISSLTSLTNLYESS</sequence>
<evidence type="ECO:0000313" key="1">
    <source>
        <dbReference type="EMBL" id="CAI0375362.1"/>
    </source>
</evidence>
<dbReference type="Proteomes" id="UP001154282">
    <property type="component" value="Unassembled WGS sequence"/>
</dbReference>
<protein>
    <submittedName>
        <fullName evidence="1">Uncharacterized protein</fullName>
    </submittedName>
</protein>